<reference evidence="2 3" key="1">
    <citation type="submission" date="2019-01" db="EMBL/GenBank/DDBJ databases">
        <title>Filimonas sp. strain TTM-71.</title>
        <authorList>
            <person name="Chen W.-M."/>
        </authorList>
    </citation>
    <scope>NUCLEOTIDE SEQUENCE [LARGE SCALE GENOMIC DNA]</scope>
    <source>
        <strain evidence="2 3">TTM-71</strain>
    </source>
</reference>
<feature type="transmembrane region" description="Helical" evidence="1">
    <location>
        <begin position="6"/>
        <end position="23"/>
    </location>
</feature>
<keyword evidence="1" id="KW-1133">Transmembrane helix</keyword>
<sequence length="90" mass="10512">MTIVLGYIWFFSLIVKIALHIHLDLKHNRYQGIGSAGMNPFELFFPYSRSVKPSFVKEKKICNVLYRAAIITIVLFFVYAYFSGTKITKW</sequence>
<gene>
    <name evidence="2" type="ORF">ESB13_23135</name>
</gene>
<keyword evidence="1" id="KW-0812">Transmembrane</keyword>
<proteinExistence type="predicted"/>
<name>A0A4Q1D0R1_9BACT</name>
<protein>
    <submittedName>
        <fullName evidence="2">Uncharacterized protein</fullName>
    </submittedName>
</protein>
<evidence type="ECO:0000313" key="3">
    <source>
        <dbReference type="Proteomes" id="UP000290545"/>
    </source>
</evidence>
<accession>A0A4Q1D0R1</accession>
<keyword evidence="1" id="KW-0472">Membrane</keyword>
<dbReference type="EMBL" id="SDHZ01000006">
    <property type="protein sequence ID" value="RXK80532.1"/>
    <property type="molecule type" value="Genomic_DNA"/>
</dbReference>
<keyword evidence="3" id="KW-1185">Reference proteome</keyword>
<dbReference type="RefSeq" id="WP_129006389.1">
    <property type="nucleotide sequence ID" value="NZ_SDHZ01000006.1"/>
</dbReference>
<feature type="transmembrane region" description="Helical" evidence="1">
    <location>
        <begin position="64"/>
        <end position="82"/>
    </location>
</feature>
<dbReference type="AlphaFoldDB" id="A0A4Q1D0R1"/>
<dbReference type="Proteomes" id="UP000290545">
    <property type="component" value="Unassembled WGS sequence"/>
</dbReference>
<comment type="caution">
    <text evidence="2">The sequence shown here is derived from an EMBL/GenBank/DDBJ whole genome shotgun (WGS) entry which is preliminary data.</text>
</comment>
<evidence type="ECO:0000256" key="1">
    <source>
        <dbReference type="SAM" id="Phobius"/>
    </source>
</evidence>
<organism evidence="2 3">
    <name type="scientific">Filimonas effusa</name>
    <dbReference type="NCBI Taxonomy" id="2508721"/>
    <lineage>
        <taxon>Bacteria</taxon>
        <taxon>Pseudomonadati</taxon>
        <taxon>Bacteroidota</taxon>
        <taxon>Chitinophagia</taxon>
        <taxon>Chitinophagales</taxon>
        <taxon>Chitinophagaceae</taxon>
        <taxon>Filimonas</taxon>
    </lineage>
</organism>
<evidence type="ECO:0000313" key="2">
    <source>
        <dbReference type="EMBL" id="RXK80532.1"/>
    </source>
</evidence>